<protein>
    <submittedName>
        <fullName evidence="6">Penicillin acylase family protein</fullName>
        <ecNumber evidence="6">3.5.1.-</ecNumber>
    </submittedName>
</protein>
<proteinExistence type="inferred from homology"/>
<dbReference type="GO" id="GO:0046872">
    <property type="term" value="F:metal ion binding"/>
    <property type="evidence" value="ECO:0007669"/>
    <property type="project" value="UniProtKB-KW"/>
</dbReference>
<evidence type="ECO:0000256" key="2">
    <source>
        <dbReference type="ARBA" id="ARBA00022801"/>
    </source>
</evidence>
<dbReference type="InterPro" id="IPR014395">
    <property type="entry name" value="Pen/GL7ACA/AHL_acylase"/>
</dbReference>
<dbReference type="InterPro" id="IPR043147">
    <property type="entry name" value="Penicillin_amidase_A-knob"/>
</dbReference>
<evidence type="ECO:0000256" key="4">
    <source>
        <dbReference type="PIRSR" id="PIRSR001227-1"/>
    </source>
</evidence>
<gene>
    <name evidence="6" type="ORF">ABGB03_08150</name>
</gene>
<organism evidence="6">
    <name type="scientific">Pontimicrobium sp. SW4</name>
    <dbReference type="NCBI Taxonomy" id="3153519"/>
    <lineage>
        <taxon>Bacteria</taxon>
        <taxon>Pseudomonadati</taxon>
        <taxon>Bacteroidota</taxon>
        <taxon>Flavobacteriia</taxon>
        <taxon>Flavobacteriales</taxon>
        <taxon>Flavobacteriaceae</taxon>
        <taxon>Pontimicrobium</taxon>
    </lineage>
</organism>
<dbReference type="PANTHER" id="PTHR34218:SF5">
    <property type="entry name" value="PENICILLIN ACYLASE FAMILY PROTEIN"/>
    <property type="match status" value="1"/>
</dbReference>
<dbReference type="CDD" id="cd03747">
    <property type="entry name" value="Ntn_PGA_like"/>
    <property type="match status" value="1"/>
</dbReference>
<dbReference type="InterPro" id="IPR002692">
    <property type="entry name" value="S45"/>
</dbReference>
<dbReference type="InterPro" id="IPR043146">
    <property type="entry name" value="Penicillin_amidase_N_B-knob"/>
</dbReference>
<keyword evidence="5" id="KW-0479">Metal-binding</keyword>
<comment type="similarity">
    <text evidence="1">Belongs to the peptidase S45 family.</text>
</comment>
<dbReference type="EMBL" id="CP157199">
    <property type="protein sequence ID" value="XBG59832.1"/>
    <property type="molecule type" value="Genomic_DNA"/>
</dbReference>
<feature type="binding site" evidence="5">
    <location>
        <position position="321"/>
    </location>
    <ligand>
        <name>Ca(2+)</name>
        <dbReference type="ChEBI" id="CHEBI:29108"/>
    </ligand>
</feature>
<dbReference type="AlphaFoldDB" id="A0AAU7BNT8"/>
<name>A0AAU7BNT8_9FLAO</name>
<dbReference type="InterPro" id="IPR023343">
    <property type="entry name" value="Penicillin_amidase_dom1"/>
</dbReference>
<dbReference type="Gene3D" id="1.10.439.10">
    <property type="entry name" value="Penicillin Amidohydrolase, domain 1"/>
    <property type="match status" value="1"/>
</dbReference>
<feature type="binding site" evidence="5">
    <location>
        <position position="324"/>
    </location>
    <ligand>
        <name>Ca(2+)</name>
        <dbReference type="ChEBI" id="CHEBI:29108"/>
    </ligand>
</feature>
<evidence type="ECO:0000256" key="3">
    <source>
        <dbReference type="ARBA" id="ARBA00023145"/>
    </source>
</evidence>
<dbReference type="PANTHER" id="PTHR34218">
    <property type="entry name" value="PEPTIDASE S45 PENICILLIN AMIDASE"/>
    <property type="match status" value="1"/>
</dbReference>
<evidence type="ECO:0000256" key="5">
    <source>
        <dbReference type="PIRSR" id="PIRSR001227-2"/>
    </source>
</evidence>
<comment type="cofactor">
    <cofactor evidence="5">
        <name>Ca(2+)</name>
        <dbReference type="ChEBI" id="CHEBI:29108"/>
    </cofactor>
    <text evidence="5">Binds 1 Ca(2+) ion per dimer.</text>
</comment>
<sequence>MRVFKKILLGILILLVIGAISGFIYINSLKPQYSGNLELQNLQSEVSTYFDDYGIPHIYAKNQEDAYTTLGYLHAQDRLWQMELMRRIAPGRLSEILGKDLLITDKFFATIGIEEATEKAINNLDKNTDAYKLAMAYINGVNQYINEGATPIEFTLVGVKKEPYQLKDMYNIFGYMAFSFAMAQKTDPMLTAIQEKLGDEYLIDLDLLPNTNGTLIKTNNTTEVKVLETLSNQITQVTNKLPIPVFIGSNSWVVNANKTSTGSVLFANDPHIGYAQPAVWYEAHIVTPNYEMYGYHLAGVVFPLLGHNRDYAYGLTMFENDDIDFYQETNHSSNNDEYKTPNGYSAYQKTSKTIKVKDEDDVILDIKSSRHGPIMNNVQDEILHSNPIAMSWVYTQHKIEILEAAYKLSHSKTIEDVKQAASMIHAPGLNVMYGDAKGNVAWWASGKLYTHKDHVNPKFVLEGASGEDDPDTYLDFSKNPMAENPDWNYVYSANNQPDSIAGMLYPGYYLPEDRAKRIVELLEPKNNWNRESFSKMIVDNTSSVATSNVRVFTKVINYNKLNKNQQRAMDILQLWEGDNEVEGIAPTIYHRVMYRYLENTFKDELGDTLFNQLLKTHLIKRSIALQIGNDSSKWWDDVETTNVKESKADIINQSFIEAISRLEAQLGEDIINWKWGTVHTLEHGHALGAVKTLRPYFNVGPFETGGTEEVIDNKAFDFNDTGLYEIKAGPSTRRIVDFSDIENSISILPTGQSGNPFSEHYDDQADMYSKGEFRKMMMNKEEIIATSRLLKVSPKN</sequence>
<feature type="active site" description="Nucleophile" evidence="4">
    <location>
        <position position="249"/>
    </location>
</feature>
<dbReference type="Pfam" id="PF01804">
    <property type="entry name" value="Penicil_amidase"/>
    <property type="match status" value="1"/>
</dbReference>
<dbReference type="Gene3D" id="1.10.1400.10">
    <property type="match status" value="1"/>
</dbReference>
<keyword evidence="3" id="KW-0865">Zymogen</keyword>
<keyword evidence="2 6" id="KW-0378">Hydrolase</keyword>
<evidence type="ECO:0000313" key="6">
    <source>
        <dbReference type="EMBL" id="XBG59832.1"/>
    </source>
</evidence>
<dbReference type="PIRSF" id="PIRSF001227">
    <property type="entry name" value="Pen_acylase"/>
    <property type="match status" value="1"/>
</dbReference>
<dbReference type="GO" id="GO:0017000">
    <property type="term" value="P:antibiotic biosynthetic process"/>
    <property type="evidence" value="ECO:0007669"/>
    <property type="project" value="InterPro"/>
</dbReference>
<dbReference type="InterPro" id="IPR029055">
    <property type="entry name" value="Ntn_hydrolases_N"/>
</dbReference>
<dbReference type="GO" id="GO:0016811">
    <property type="term" value="F:hydrolase activity, acting on carbon-nitrogen (but not peptide) bonds, in linear amides"/>
    <property type="evidence" value="ECO:0007669"/>
    <property type="project" value="InterPro"/>
</dbReference>
<keyword evidence="5" id="KW-0106">Calcium</keyword>
<dbReference type="Gene3D" id="2.30.120.10">
    <property type="match status" value="1"/>
</dbReference>
<reference evidence="6" key="1">
    <citation type="submission" date="2024-05" db="EMBL/GenBank/DDBJ databases">
        <title>Pontimicrobium maritimus sp. nov., isolated form sea water.</title>
        <authorList>
            <person name="Muhammad N."/>
            <person name="Vuong T.Q."/>
            <person name="Han H.L."/>
            <person name="Kim S.-G."/>
        </authorList>
    </citation>
    <scope>NUCLEOTIDE SEQUENCE</scope>
    <source>
        <strain evidence="6">SW4</strain>
    </source>
</reference>
<dbReference type="SUPFAM" id="SSF56235">
    <property type="entry name" value="N-terminal nucleophile aminohydrolases (Ntn hydrolases)"/>
    <property type="match status" value="1"/>
</dbReference>
<accession>A0AAU7BNT8</accession>
<dbReference type="EC" id="3.5.1.-" evidence="6"/>
<evidence type="ECO:0000256" key="1">
    <source>
        <dbReference type="ARBA" id="ARBA00006586"/>
    </source>
</evidence>
<dbReference type="RefSeq" id="WP_347921727.1">
    <property type="nucleotide sequence ID" value="NZ_CP157199.1"/>
</dbReference>
<dbReference type="Gene3D" id="3.60.20.10">
    <property type="entry name" value="Glutamine Phosphoribosylpyrophosphate, subunit 1, domain 1"/>
    <property type="match status" value="1"/>
</dbReference>